<dbReference type="PANTHER" id="PTHR43792">
    <property type="entry name" value="GNAT FAMILY, PUTATIVE (AFU_ORTHOLOGUE AFUA_3G00765)-RELATED-RELATED"/>
    <property type="match status" value="1"/>
</dbReference>
<dbReference type="EMBL" id="JBHTKZ010000008">
    <property type="protein sequence ID" value="MFD1181001.1"/>
    <property type="molecule type" value="Genomic_DNA"/>
</dbReference>
<sequence length="182" mass="21218">MELNTERLRLKEFTREDEQAVHAYASDPLVVEHMLWGPNSAEETQDYLRQVIQKQDLVPRETYDLAVVLQATGQLIGGCGLFLVGYRQAELGYCFNRSFWGQGYATEAARAMVRMGFRDLGLHRIYATCRPDNAESAKVMQKLGMRYEGHFREHRWHQGSWRDSYQYSILAREFEDEGEVKE</sequence>
<keyword evidence="2" id="KW-0808">Transferase</keyword>
<dbReference type="SUPFAM" id="SSF55729">
    <property type="entry name" value="Acyl-CoA N-acyltransferases (Nat)"/>
    <property type="match status" value="1"/>
</dbReference>
<proteinExistence type="predicted"/>
<dbReference type="GO" id="GO:0016746">
    <property type="term" value="F:acyltransferase activity"/>
    <property type="evidence" value="ECO:0007669"/>
    <property type="project" value="UniProtKB-KW"/>
</dbReference>
<dbReference type="Pfam" id="PF13302">
    <property type="entry name" value="Acetyltransf_3"/>
    <property type="match status" value="1"/>
</dbReference>
<dbReference type="PROSITE" id="PS51186">
    <property type="entry name" value="GNAT"/>
    <property type="match status" value="1"/>
</dbReference>
<dbReference type="PANTHER" id="PTHR43792:SF1">
    <property type="entry name" value="N-ACETYLTRANSFERASE DOMAIN-CONTAINING PROTEIN"/>
    <property type="match status" value="1"/>
</dbReference>
<protein>
    <submittedName>
        <fullName evidence="2">GNAT family N-acetyltransferase</fullName>
        <ecNumber evidence="2">2.3.-.-</ecNumber>
    </submittedName>
</protein>
<feature type="domain" description="N-acetyltransferase" evidence="1">
    <location>
        <begin position="8"/>
        <end position="172"/>
    </location>
</feature>
<name>A0ABW3SAK6_9BACL</name>
<keyword evidence="2" id="KW-0012">Acyltransferase</keyword>
<accession>A0ABW3SAK6</accession>
<reference evidence="3" key="1">
    <citation type="journal article" date="2019" name="Int. J. Syst. Evol. Microbiol.">
        <title>The Global Catalogue of Microorganisms (GCM) 10K type strain sequencing project: providing services to taxonomists for standard genome sequencing and annotation.</title>
        <authorList>
            <consortium name="The Broad Institute Genomics Platform"/>
            <consortium name="The Broad Institute Genome Sequencing Center for Infectious Disease"/>
            <person name="Wu L."/>
            <person name="Ma J."/>
        </authorList>
    </citation>
    <scope>NUCLEOTIDE SEQUENCE [LARGE SCALE GENOMIC DNA]</scope>
    <source>
        <strain evidence="3">CCUG 48216</strain>
    </source>
</reference>
<evidence type="ECO:0000313" key="2">
    <source>
        <dbReference type="EMBL" id="MFD1181001.1"/>
    </source>
</evidence>
<comment type="caution">
    <text evidence="2">The sequence shown here is derived from an EMBL/GenBank/DDBJ whole genome shotgun (WGS) entry which is preliminary data.</text>
</comment>
<dbReference type="EC" id="2.3.-.-" evidence="2"/>
<dbReference type="InterPro" id="IPR016181">
    <property type="entry name" value="Acyl_CoA_acyltransferase"/>
</dbReference>
<dbReference type="Proteomes" id="UP001597211">
    <property type="component" value="Unassembled WGS sequence"/>
</dbReference>
<keyword evidence="3" id="KW-1185">Reference proteome</keyword>
<evidence type="ECO:0000259" key="1">
    <source>
        <dbReference type="PROSITE" id="PS51186"/>
    </source>
</evidence>
<gene>
    <name evidence="2" type="ORF">ACFQ2Z_06500</name>
</gene>
<dbReference type="InterPro" id="IPR000182">
    <property type="entry name" value="GNAT_dom"/>
</dbReference>
<dbReference type="Gene3D" id="3.40.630.30">
    <property type="match status" value="1"/>
</dbReference>
<dbReference type="RefSeq" id="WP_240268005.1">
    <property type="nucleotide sequence ID" value="NZ_JAKSXN010000007.1"/>
</dbReference>
<dbReference type="InterPro" id="IPR051531">
    <property type="entry name" value="N-acetyltransferase"/>
</dbReference>
<evidence type="ECO:0000313" key="3">
    <source>
        <dbReference type="Proteomes" id="UP001597211"/>
    </source>
</evidence>
<organism evidence="2 3">
    <name type="scientific">Paenibacillus timonensis</name>
    <dbReference type="NCBI Taxonomy" id="225915"/>
    <lineage>
        <taxon>Bacteria</taxon>
        <taxon>Bacillati</taxon>
        <taxon>Bacillota</taxon>
        <taxon>Bacilli</taxon>
        <taxon>Bacillales</taxon>
        <taxon>Paenibacillaceae</taxon>
        <taxon>Paenibacillus</taxon>
    </lineage>
</organism>